<dbReference type="InterPro" id="IPR007822">
    <property type="entry name" value="LANC-like"/>
</dbReference>
<dbReference type="InterPro" id="IPR012341">
    <property type="entry name" value="6hp_glycosidase-like_sf"/>
</dbReference>
<dbReference type="Proteomes" id="UP000006727">
    <property type="component" value="Chromosome 9"/>
</dbReference>
<dbReference type="GO" id="GO:0046872">
    <property type="term" value="F:metal ion binding"/>
    <property type="evidence" value="ECO:0007669"/>
    <property type="project" value="UniProtKB-KW"/>
</dbReference>
<dbReference type="OrthoDB" id="10257263at2759"/>
<keyword evidence="2" id="KW-0479">Metal-binding</keyword>
<dbReference type="Pfam" id="PF05147">
    <property type="entry name" value="LANC_like"/>
    <property type="match status" value="1"/>
</dbReference>
<dbReference type="GO" id="GO:0005886">
    <property type="term" value="C:plasma membrane"/>
    <property type="evidence" value="ECO:0000318"/>
    <property type="project" value="GO_Central"/>
</dbReference>
<protein>
    <submittedName>
        <fullName evidence="3 4">Uncharacterized protein</fullName>
    </submittedName>
</protein>
<dbReference type="GeneID" id="112286949"/>
<keyword evidence="5" id="KW-1185">Reference proteome</keyword>
<dbReference type="FunCoup" id="A0A2K1K1X0">
    <property type="interactions" value="2027"/>
</dbReference>
<dbReference type="GO" id="GO:0031179">
    <property type="term" value="P:peptide modification"/>
    <property type="evidence" value="ECO:0007669"/>
    <property type="project" value="InterPro"/>
</dbReference>
<dbReference type="KEGG" id="ppp:112286949"/>
<organism evidence="3">
    <name type="scientific">Physcomitrium patens</name>
    <name type="common">Spreading-leaved earth moss</name>
    <name type="synonym">Physcomitrella patens</name>
    <dbReference type="NCBI Taxonomy" id="3218"/>
    <lineage>
        <taxon>Eukaryota</taxon>
        <taxon>Viridiplantae</taxon>
        <taxon>Streptophyta</taxon>
        <taxon>Embryophyta</taxon>
        <taxon>Bryophyta</taxon>
        <taxon>Bryophytina</taxon>
        <taxon>Bryopsida</taxon>
        <taxon>Funariidae</taxon>
        <taxon>Funariales</taxon>
        <taxon>Funariaceae</taxon>
        <taxon>Physcomitrium</taxon>
    </lineage>
</organism>
<feature type="binding site" evidence="2">
    <location>
        <position position="280"/>
    </location>
    <ligand>
        <name>Zn(2+)</name>
        <dbReference type="ChEBI" id="CHEBI:29105"/>
    </ligand>
</feature>
<dbReference type="GO" id="GO:0005975">
    <property type="term" value="P:carbohydrate metabolic process"/>
    <property type="evidence" value="ECO:0007669"/>
    <property type="project" value="InterPro"/>
</dbReference>
<reference evidence="4" key="3">
    <citation type="submission" date="2020-12" db="UniProtKB">
        <authorList>
            <consortium name="EnsemblPlants"/>
        </authorList>
    </citation>
    <scope>IDENTIFICATION</scope>
</reference>
<dbReference type="SMART" id="SM01260">
    <property type="entry name" value="LANC_like"/>
    <property type="match status" value="1"/>
</dbReference>
<evidence type="ECO:0000313" key="4">
    <source>
        <dbReference type="EnsemblPlants" id="Pp3c9_3820V3.1"/>
    </source>
</evidence>
<keyword evidence="2" id="KW-0862">Zinc</keyword>
<dbReference type="Gramene" id="Pp3c9_3820V3.2">
    <property type="protein sequence ID" value="Pp3c9_3820V3.2"/>
    <property type="gene ID" value="Pp3c9_3820"/>
</dbReference>
<dbReference type="EnsemblPlants" id="Pp3c9_3820V3.1">
    <property type="protein sequence ID" value="Pp3c9_3820V3.1"/>
    <property type="gene ID" value="Pp3c9_3820"/>
</dbReference>
<dbReference type="Gramene" id="Pp3c9_3820V3.1">
    <property type="protein sequence ID" value="Pp3c9_3820V3.1"/>
    <property type="gene ID" value="Pp3c9_3820"/>
</dbReference>
<evidence type="ECO:0000313" key="5">
    <source>
        <dbReference type="Proteomes" id="UP000006727"/>
    </source>
</evidence>
<dbReference type="RefSeq" id="XP_024385196.1">
    <property type="nucleotide sequence ID" value="XM_024529428.2"/>
</dbReference>
<dbReference type="SUPFAM" id="SSF158745">
    <property type="entry name" value="LanC-like"/>
    <property type="match status" value="1"/>
</dbReference>
<comment type="similarity">
    <text evidence="1">Belongs to the LanC-like protein family.</text>
</comment>
<sequence>MANRYFPNTMPDYSLSLEGSEADYSVMDPDTLLEVAMSIKDEVIQATWIRKGRRVSDPILYTGVLGTAFLCFKAYQITGSKEDLTLCSEIVDSCTVAAKSLHKYVTFLCGQPGIYALGAAAAKSSGDEQSLHRYLQLFHKVSKNQTLAVGAEEGGMGMPYELLYGRAGFLWAALFVNKHVGEGTIPSSTTGPIVDAILAGGRAGASQTQSPLMYQWHGSRYWGGAHGLAGIMHTLMHFPLNKKDEEDVKGTLRYMIARRFPSGNYPSSEGNATDRLVHWCHGAPGIAMTLCKASKVFPDEMEFQHAAVEAGDVVWSRGLLRKLGLCHGISGNTYVFLSLYQSTGGKQHLFRAQQFATFLHKNARTLIESGEMHGGDHPYSLFEGLAGTACLFFDLTKPEMARFPAYEL</sequence>
<name>A0A2K1K1X0_PHYPA</name>
<dbReference type="PRINTS" id="PR01950">
    <property type="entry name" value="LANCSUPER"/>
</dbReference>
<evidence type="ECO:0000256" key="2">
    <source>
        <dbReference type="PIRSR" id="PIRSR607822-1"/>
    </source>
</evidence>
<dbReference type="AlphaFoldDB" id="A0A2K1K1X0"/>
<dbReference type="PANTHER" id="PTHR12736:SF7">
    <property type="entry name" value="LANC-LIKE PROTEIN 3"/>
    <property type="match status" value="1"/>
</dbReference>
<dbReference type="EnsemblPlants" id="Pp3c9_3820V3.2">
    <property type="protein sequence ID" value="Pp3c9_3820V3.2"/>
    <property type="gene ID" value="Pp3c9_3820"/>
</dbReference>
<dbReference type="EMBL" id="ABEU02000009">
    <property type="protein sequence ID" value="PNR47767.1"/>
    <property type="molecule type" value="Genomic_DNA"/>
</dbReference>
<evidence type="ECO:0000313" key="3">
    <source>
        <dbReference type="EMBL" id="PNR47767.1"/>
    </source>
</evidence>
<dbReference type="Gene3D" id="1.50.10.10">
    <property type="match status" value="1"/>
</dbReference>
<proteinExistence type="inferred from homology"/>
<dbReference type="InterPro" id="IPR020464">
    <property type="entry name" value="LanC-like_prot_euk"/>
</dbReference>
<feature type="binding site" evidence="2">
    <location>
        <position position="326"/>
    </location>
    <ligand>
        <name>Zn(2+)</name>
        <dbReference type="ChEBI" id="CHEBI:29105"/>
    </ligand>
</feature>
<dbReference type="PANTHER" id="PTHR12736">
    <property type="entry name" value="LANC-LIKE PROTEIN"/>
    <property type="match status" value="1"/>
</dbReference>
<evidence type="ECO:0000256" key="1">
    <source>
        <dbReference type="ARBA" id="ARBA00007179"/>
    </source>
</evidence>
<gene>
    <name evidence="4" type="primary">LOC112286949</name>
    <name evidence="3" type="ORF">PHYPA_012240</name>
</gene>
<dbReference type="OMA" id="FLHDRAH"/>
<dbReference type="PRINTS" id="PR01951">
    <property type="entry name" value="LANCEUKARYTE"/>
</dbReference>
<reference evidence="3 5" key="1">
    <citation type="journal article" date="2008" name="Science">
        <title>The Physcomitrella genome reveals evolutionary insights into the conquest of land by plants.</title>
        <authorList>
            <person name="Rensing S."/>
            <person name="Lang D."/>
            <person name="Zimmer A."/>
            <person name="Terry A."/>
            <person name="Salamov A."/>
            <person name="Shapiro H."/>
            <person name="Nishiyama T."/>
            <person name="Perroud P.-F."/>
            <person name="Lindquist E."/>
            <person name="Kamisugi Y."/>
            <person name="Tanahashi T."/>
            <person name="Sakakibara K."/>
            <person name="Fujita T."/>
            <person name="Oishi K."/>
            <person name="Shin-I T."/>
            <person name="Kuroki Y."/>
            <person name="Toyoda A."/>
            <person name="Suzuki Y."/>
            <person name="Hashimoto A."/>
            <person name="Yamaguchi K."/>
            <person name="Sugano A."/>
            <person name="Kohara Y."/>
            <person name="Fujiyama A."/>
            <person name="Anterola A."/>
            <person name="Aoki S."/>
            <person name="Ashton N."/>
            <person name="Barbazuk W.B."/>
            <person name="Barker E."/>
            <person name="Bennetzen J."/>
            <person name="Bezanilla M."/>
            <person name="Blankenship R."/>
            <person name="Cho S.H."/>
            <person name="Dutcher S."/>
            <person name="Estelle M."/>
            <person name="Fawcett J.A."/>
            <person name="Gundlach H."/>
            <person name="Hanada K."/>
            <person name="Heyl A."/>
            <person name="Hicks K.A."/>
            <person name="Hugh J."/>
            <person name="Lohr M."/>
            <person name="Mayer K."/>
            <person name="Melkozernov A."/>
            <person name="Murata T."/>
            <person name="Nelson D."/>
            <person name="Pils B."/>
            <person name="Prigge M."/>
            <person name="Reiss B."/>
            <person name="Renner T."/>
            <person name="Rombauts S."/>
            <person name="Rushton P."/>
            <person name="Sanderfoot A."/>
            <person name="Schween G."/>
            <person name="Shiu S.-H."/>
            <person name="Stueber K."/>
            <person name="Theodoulou F.L."/>
            <person name="Tu H."/>
            <person name="Van de Peer Y."/>
            <person name="Verrier P.J."/>
            <person name="Waters E."/>
            <person name="Wood A."/>
            <person name="Yang L."/>
            <person name="Cove D."/>
            <person name="Cuming A."/>
            <person name="Hasebe M."/>
            <person name="Lucas S."/>
            <person name="Mishler D.B."/>
            <person name="Reski R."/>
            <person name="Grigoriev I."/>
            <person name="Quatrano R.S."/>
            <person name="Boore J.L."/>
        </authorList>
    </citation>
    <scope>NUCLEOTIDE SEQUENCE [LARGE SCALE GENOMIC DNA]</scope>
    <source>
        <strain evidence="4 5">cv. Gransden 2004</strain>
    </source>
</reference>
<dbReference type="CDD" id="cd04794">
    <property type="entry name" value="euk_LANCL"/>
    <property type="match status" value="1"/>
</dbReference>
<reference evidence="3 5" key="2">
    <citation type="journal article" date="2018" name="Plant J.">
        <title>The Physcomitrella patens chromosome-scale assembly reveals moss genome structure and evolution.</title>
        <authorList>
            <person name="Lang D."/>
            <person name="Ullrich K.K."/>
            <person name="Murat F."/>
            <person name="Fuchs J."/>
            <person name="Jenkins J."/>
            <person name="Haas F.B."/>
            <person name="Piednoel M."/>
            <person name="Gundlach H."/>
            <person name="Van Bel M."/>
            <person name="Meyberg R."/>
            <person name="Vives C."/>
            <person name="Morata J."/>
            <person name="Symeonidi A."/>
            <person name="Hiss M."/>
            <person name="Muchero W."/>
            <person name="Kamisugi Y."/>
            <person name="Saleh O."/>
            <person name="Blanc G."/>
            <person name="Decker E.L."/>
            <person name="van Gessel N."/>
            <person name="Grimwood J."/>
            <person name="Hayes R.D."/>
            <person name="Graham S.W."/>
            <person name="Gunter L.E."/>
            <person name="McDaniel S.F."/>
            <person name="Hoernstein S.N.W."/>
            <person name="Larsson A."/>
            <person name="Li F.W."/>
            <person name="Perroud P.F."/>
            <person name="Phillips J."/>
            <person name="Ranjan P."/>
            <person name="Rokshar D.S."/>
            <person name="Rothfels C.J."/>
            <person name="Schneider L."/>
            <person name="Shu S."/>
            <person name="Stevenson D.W."/>
            <person name="Thummler F."/>
            <person name="Tillich M."/>
            <person name="Villarreal Aguilar J.C."/>
            <person name="Widiez T."/>
            <person name="Wong G.K."/>
            <person name="Wymore A."/>
            <person name="Zhang Y."/>
            <person name="Zimmer A.D."/>
            <person name="Quatrano R.S."/>
            <person name="Mayer K.F.X."/>
            <person name="Goodstein D."/>
            <person name="Casacuberta J.M."/>
            <person name="Vandepoele K."/>
            <person name="Reski R."/>
            <person name="Cuming A.C."/>
            <person name="Tuskan G.A."/>
            <person name="Maumus F."/>
            <person name="Salse J."/>
            <person name="Schmutz J."/>
            <person name="Rensing S.A."/>
        </authorList>
    </citation>
    <scope>NUCLEOTIDE SEQUENCE [LARGE SCALE GENOMIC DNA]</scope>
    <source>
        <strain evidence="4 5">cv. Gransden 2004</strain>
    </source>
</reference>
<accession>A0A2K1K1X0</accession>
<feature type="binding site" evidence="2">
    <location>
        <position position="327"/>
    </location>
    <ligand>
        <name>Zn(2+)</name>
        <dbReference type="ChEBI" id="CHEBI:29105"/>
    </ligand>
</feature>
<dbReference type="PaxDb" id="3218-PP1S213_122V6.1"/>